<evidence type="ECO:0000256" key="3">
    <source>
        <dbReference type="ARBA" id="ARBA00022759"/>
    </source>
</evidence>
<comment type="function">
    <text evidence="10">CRISPR (clustered regularly interspaced short palindromic repeat), is an adaptive immune system that provides protection against mobile genetic elements (viruses, transposable elements and conjugative plasmids). CRISPR clusters contain spacers, sequences complementary to antecedent mobile elements, and target invading nucleic acids. CRISPR clusters are transcribed and processed into CRISPR RNA (crRNA). Acts as a dsDNA endonuclease. Involved in the integration of spacer DNA into the CRISPR cassette.</text>
</comment>
<feature type="binding site" evidence="10">
    <location>
        <position position="166"/>
    </location>
    <ligand>
        <name>Mn(2+)</name>
        <dbReference type="ChEBI" id="CHEBI:29035"/>
    </ligand>
</feature>
<evidence type="ECO:0000256" key="7">
    <source>
        <dbReference type="ARBA" id="ARBA00023125"/>
    </source>
</evidence>
<evidence type="ECO:0000256" key="6">
    <source>
        <dbReference type="ARBA" id="ARBA00023118"/>
    </source>
</evidence>
<dbReference type="HAMAP" id="MF_01470">
    <property type="entry name" value="Cas1"/>
    <property type="match status" value="1"/>
</dbReference>
<reference evidence="11" key="1">
    <citation type="submission" date="2019-11" db="EMBL/GenBank/DDBJ databases">
        <authorList>
            <person name="Feng L."/>
        </authorList>
    </citation>
    <scope>NUCLEOTIDE SEQUENCE</scope>
    <source>
        <strain evidence="11">CsymbiosumLFYP84</strain>
    </source>
</reference>
<comment type="cofactor">
    <cofactor evidence="10">
        <name>Mg(2+)</name>
        <dbReference type="ChEBI" id="CHEBI:18420"/>
    </cofactor>
    <cofactor evidence="10">
        <name>Mn(2+)</name>
        <dbReference type="ChEBI" id="CHEBI:29035"/>
    </cofactor>
</comment>
<dbReference type="InterPro" id="IPR042211">
    <property type="entry name" value="CRISPR-assoc_Cas1_N"/>
</dbReference>
<evidence type="ECO:0000313" key="11">
    <source>
        <dbReference type="EMBL" id="VYU43516.1"/>
    </source>
</evidence>
<keyword evidence="3 10" id="KW-0255">Endonuclease</keyword>
<dbReference type="Gene3D" id="1.20.120.920">
    <property type="entry name" value="CRISPR-associated endonuclease Cas1, C-terminal domain"/>
    <property type="match status" value="1"/>
</dbReference>
<dbReference type="RefSeq" id="WP_021640902.1">
    <property type="nucleotide sequence ID" value="NZ_CACRUA010000026.1"/>
</dbReference>
<keyword evidence="5 10" id="KW-0460">Magnesium</keyword>
<protein>
    <recommendedName>
        <fullName evidence="10">CRISPR-associated endonuclease Cas1</fullName>
        <ecNumber evidence="10">3.1.-.-</ecNumber>
    </recommendedName>
</protein>
<keyword evidence="7 10" id="KW-0238">DNA-binding</keyword>
<dbReference type="AlphaFoldDB" id="A0A6N3EPD7"/>
<dbReference type="InterPro" id="IPR050646">
    <property type="entry name" value="Cas1"/>
</dbReference>
<dbReference type="Pfam" id="PF01867">
    <property type="entry name" value="Cas_Cas1"/>
    <property type="match status" value="1"/>
</dbReference>
<dbReference type="NCBIfam" id="TIGR03640">
    <property type="entry name" value="cas1_DVULG"/>
    <property type="match status" value="1"/>
</dbReference>
<evidence type="ECO:0000256" key="8">
    <source>
        <dbReference type="ARBA" id="ARBA00023211"/>
    </source>
</evidence>
<dbReference type="Gene3D" id="3.100.10.20">
    <property type="entry name" value="CRISPR-associated endonuclease Cas1, N-terminal domain"/>
    <property type="match status" value="1"/>
</dbReference>
<dbReference type="GO" id="GO:0003677">
    <property type="term" value="F:DNA binding"/>
    <property type="evidence" value="ECO:0007669"/>
    <property type="project" value="UniProtKB-KW"/>
</dbReference>
<keyword evidence="6 10" id="KW-0051">Antiviral defense</keyword>
<dbReference type="GO" id="GO:0004520">
    <property type="term" value="F:DNA endonuclease activity"/>
    <property type="evidence" value="ECO:0007669"/>
    <property type="project" value="InterPro"/>
</dbReference>
<dbReference type="EC" id="3.1.-.-" evidence="10"/>
<dbReference type="GO" id="GO:0051607">
    <property type="term" value="P:defense response to virus"/>
    <property type="evidence" value="ECO:0007669"/>
    <property type="project" value="UniProtKB-UniRule"/>
</dbReference>
<name>A0A6N3EPD7_CLOSY</name>
<keyword evidence="4 10" id="KW-0378">Hydrolase</keyword>
<evidence type="ECO:0000256" key="10">
    <source>
        <dbReference type="HAMAP-Rule" id="MF_01470"/>
    </source>
</evidence>
<sequence>MKKLLNTLYVTTPDVYLSLDGENIILLQEQSELGRVPLHNLESVVCFGYRGASPALMGACAERGIGLCFLTQHGRFLSRISGPVSGNVLLRETQYFRAADEMQSLAIAKSFLLGKIYNGRWSLERVKRDHPMRIEQEKINSAITQMCSSLSDLEKGKNRSELMGIEGIAAKAYFGVFSQMILRNEDVFIFDGRTRRPPLDPVNAMLSFSYTLLGNEIAGALETVGLDPAVGFLHTVRPGRASLALDLLEELRAPLADRFVITQINLGIFTEKDFQRKENGAVFMTDDARKTFLSAWQKRKQETIMHPYLKEKIQWGMVAFSQAMLLSRHLRGDLDAYPPFLWK</sequence>
<gene>
    <name evidence="11" type="primary">cas4-cas1</name>
    <name evidence="10" type="synonym">cas1</name>
    <name evidence="11" type="ORF">CSLFYP84_02235</name>
</gene>
<proteinExistence type="inferred from homology"/>
<dbReference type="EMBL" id="CACRUA010000026">
    <property type="protein sequence ID" value="VYU43516.1"/>
    <property type="molecule type" value="Genomic_DNA"/>
</dbReference>
<comment type="subunit">
    <text evidence="9 10">Homodimer, forms a heterotetramer with a Cas2 homodimer.</text>
</comment>
<dbReference type="GO" id="GO:0016787">
    <property type="term" value="F:hydrolase activity"/>
    <property type="evidence" value="ECO:0007669"/>
    <property type="project" value="UniProtKB-KW"/>
</dbReference>
<dbReference type="InterPro" id="IPR002729">
    <property type="entry name" value="CRISPR-assoc_Cas1"/>
</dbReference>
<keyword evidence="1 10" id="KW-0540">Nuclease</keyword>
<dbReference type="GO" id="GO:0043571">
    <property type="term" value="P:maintenance of CRISPR repeat elements"/>
    <property type="evidence" value="ECO:0007669"/>
    <property type="project" value="UniProtKB-UniRule"/>
</dbReference>
<accession>A0A6N3EPD7</accession>
<dbReference type="GO" id="GO:0046872">
    <property type="term" value="F:metal ion binding"/>
    <property type="evidence" value="ECO:0007669"/>
    <property type="project" value="UniProtKB-UniRule"/>
</dbReference>
<comment type="similarity">
    <text evidence="10">Belongs to the CRISPR-associated endonuclease Cas1 family.</text>
</comment>
<dbReference type="PANTHER" id="PTHR34353">
    <property type="entry name" value="CRISPR-ASSOCIATED ENDONUCLEASE CAS1 1"/>
    <property type="match status" value="1"/>
</dbReference>
<feature type="binding site" evidence="10">
    <location>
        <position position="234"/>
    </location>
    <ligand>
        <name>Mn(2+)</name>
        <dbReference type="ChEBI" id="CHEBI:29035"/>
    </ligand>
</feature>
<dbReference type="NCBIfam" id="TIGR00287">
    <property type="entry name" value="cas1"/>
    <property type="match status" value="1"/>
</dbReference>
<dbReference type="InterPro" id="IPR019856">
    <property type="entry name" value="CRISPR-assoc_Cas1_DVULG"/>
</dbReference>
<evidence type="ECO:0000256" key="5">
    <source>
        <dbReference type="ARBA" id="ARBA00022842"/>
    </source>
</evidence>
<evidence type="ECO:0000256" key="1">
    <source>
        <dbReference type="ARBA" id="ARBA00022722"/>
    </source>
</evidence>
<feature type="binding site" evidence="10">
    <location>
        <position position="249"/>
    </location>
    <ligand>
        <name>Mn(2+)</name>
        <dbReference type="ChEBI" id="CHEBI:29035"/>
    </ligand>
</feature>
<dbReference type="CDD" id="cd09721">
    <property type="entry name" value="Cas1_I-C"/>
    <property type="match status" value="1"/>
</dbReference>
<dbReference type="PANTHER" id="PTHR34353:SF2">
    <property type="entry name" value="CRISPR-ASSOCIATED ENDONUCLEASE CAS1 1"/>
    <property type="match status" value="1"/>
</dbReference>
<evidence type="ECO:0000256" key="4">
    <source>
        <dbReference type="ARBA" id="ARBA00022801"/>
    </source>
</evidence>
<organism evidence="11">
    <name type="scientific">Clostridium symbiosum</name>
    <name type="common">Bacteroides symbiosus</name>
    <dbReference type="NCBI Taxonomy" id="1512"/>
    <lineage>
        <taxon>Bacteria</taxon>
        <taxon>Bacillati</taxon>
        <taxon>Bacillota</taxon>
        <taxon>Clostridia</taxon>
        <taxon>Lachnospirales</taxon>
        <taxon>Lachnospiraceae</taxon>
        <taxon>Otoolea</taxon>
    </lineage>
</organism>
<evidence type="ECO:0000256" key="9">
    <source>
        <dbReference type="ARBA" id="ARBA00038592"/>
    </source>
</evidence>
<keyword evidence="2 10" id="KW-0479">Metal-binding</keyword>
<dbReference type="InterPro" id="IPR042206">
    <property type="entry name" value="CRISPR-assoc_Cas1_C"/>
</dbReference>
<keyword evidence="8 10" id="KW-0464">Manganese</keyword>
<evidence type="ECO:0000256" key="2">
    <source>
        <dbReference type="ARBA" id="ARBA00022723"/>
    </source>
</evidence>